<evidence type="ECO:0000313" key="3">
    <source>
        <dbReference type="Proteomes" id="UP000031130"/>
    </source>
</evidence>
<feature type="signal peptide" evidence="1">
    <location>
        <begin position="1"/>
        <end position="20"/>
    </location>
</feature>
<evidence type="ECO:0008006" key="4">
    <source>
        <dbReference type="Google" id="ProtNLM"/>
    </source>
</evidence>
<name>A0A0A8HYK0_CAMLA</name>
<proteinExistence type="predicted"/>
<evidence type="ECO:0000256" key="1">
    <source>
        <dbReference type="SAM" id="SignalP"/>
    </source>
</evidence>
<evidence type="ECO:0000313" key="2">
    <source>
        <dbReference type="EMBL" id="AJD01855.1"/>
    </source>
</evidence>
<dbReference type="EMBL" id="CP007775">
    <property type="protein sequence ID" value="AJD01855.1"/>
    <property type="molecule type" value="Genomic_DNA"/>
</dbReference>
<gene>
    <name evidence="2" type="ORF">UPTC3659_1014</name>
</gene>
<dbReference type="Proteomes" id="UP000031130">
    <property type="component" value="Chromosome"/>
</dbReference>
<organism evidence="2 3">
    <name type="scientific">Campylobacter lari NCTC 11845</name>
    <dbReference type="NCBI Taxonomy" id="1388749"/>
    <lineage>
        <taxon>Bacteria</taxon>
        <taxon>Pseudomonadati</taxon>
        <taxon>Campylobacterota</taxon>
        <taxon>Epsilonproteobacteria</taxon>
        <taxon>Campylobacterales</taxon>
        <taxon>Campylobacteraceae</taxon>
        <taxon>Campylobacter</taxon>
    </lineage>
</organism>
<accession>A0A0A8HYK0</accession>
<keyword evidence="1" id="KW-0732">Signal</keyword>
<feature type="chain" id="PRO_5002037348" description="tRNA 2-selenouridine synthase" evidence="1">
    <location>
        <begin position="21"/>
        <end position="219"/>
    </location>
</feature>
<dbReference type="RefSeq" id="WP_236681641.1">
    <property type="nucleotide sequence ID" value="NZ_CP007775.1"/>
</dbReference>
<dbReference type="HOGENOM" id="CLU_1270358_0_0_7"/>
<dbReference type="PROSITE" id="PS51257">
    <property type="entry name" value="PROKAR_LIPOPROTEIN"/>
    <property type="match status" value="1"/>
</dbReference>
<dbReference type="AlphaFoldDB" id="A0A0A8HYK0"/>
<dbReference type="KEGG" id="cln:UPTC3659_1014"/>
<sequence>MKISMIILSLFSLVSLSACAFKENKASELETLASNYGGIYIFDKKIREEILENERKRRELEDTDKFRTKAGQLKSGELIYIINSEAIDKLLPQVLSNGCKYYRNDYNYKIGESNFNFKDKPEFTYYEDQFKAYMGEENYKKLRPHLGMTTYYVCNGKKYPVVFATMIDYKVKSYGLFGDEARGFSFSSISRKSAGGGSFHYFTNNKFIKSDEKYTGQSY</sequence>
<protein>
    <recommendedName>
        <fullName evidence="4">tRNA 2-selenouridine synthase</fullName>
    </recommendedName>
</protein>
<reference evidence="2 3" key="1">
    <citation type="journal article" date="2014" name="Genome Biol. Evol.">
        <title>Comparative Genomics of the Campylobacter lari Group.</title>
        <authorList>
            <person name="Miller W.G."/>
            <person name="Yee E."/>
            <person name="Chapman M.H."/>
            <person name="Smith T.P."/>
            <person name="Bono J.L."/>
            <person name="Huynh S."/>
            <person name="Parker C.T."/>
            <person name="Vandamme P."/>
            <person name="Luong K."/>
            <person name="Korlach J."/>
        </authorList>
    </citation>
    <scope>NUCLEOTIDE SEQUENCE [LARGE SCALE GENOMIC DNA]</scope>
    <source>
        <strain evidence="3">RM3659</strain>
    </source>
</reference>